<feature type="transmembrane region" description="Helical" evidence="7">
    <location>
        <begin position="63"/>
        <end position="81"/>
    </location>
</feature>
<evidence type="ECO:0000256" key="5">
    <source>
        <dbReference type="ARBA" id="ARBA00022989"/>
    </source>
</evidence>
<keyword evidence="2 7" id="KW-1003">Cell membrane</keyword>
<comment type="similarity">
    <text evidence="1 7">Belongs to the Lgt family.</text>
</comment>
<gene>
    <name evidence="7" type="primary">lgt</name>
    <name evidence="8" type="ORF">B1R32_1247</name>
</gene>
<reference evidence="8 9" key="1">
    <citation type="journal article" date="2018" name="Syst. Appl. Microbiol.">
        <title>Abditibacterium utsteinense sp. nov., the first cultivated member of candidate phylum FBP, isolated from ice-free Antarctic soil samples.</title>
        <authorList>
            <person name="Tahon G."/>
            <person name="Tytgat B."/>
            <person name="Lebbe L."/>
            <person name="Carlier A."/>
            <person name="Willems A."/>
        </authorList>
    </citation>
    <scope>NUCLEOTIDE SEQUENCE [LARGE SCALE GENOMIC DNA]</scope>
    <source>
        <strain evidence="8 9">LMG 29911</strain>
    </source>
</reference>
<dbReference type="Pfam" id="PF01790">
    <property type="entry name" value="LGT"/>
    <property type="match status" value="1"/>
</dbReference>
<dbReference type="GO" id="GO:0005886">
    <property type="term" value="C:plasma membrane"/>
    <property type="evidence" value="ECO:0007669"/>
    <property type="project" value="UniProtKB-SubCell"/>
</dbReference>
<dbReference type="HAMAP" id="MF_01147">
    <property type="entry name" value="Lgt"/>
    <property type="match status" value="1"/>
</dbReference>
<dbReference type="EC" id="2.5.1.145" evidence="7"/>
<feature type="transmembrane region" description="Helical" evidence="7">
    <location>
        <begin position="101"/>
        <end position="120"/>
    </location>
</feature>
<dbReference type="PROSITE" id="PS01311">
    <property type="entry name" value="LGT"/>
    <property type="match status" value="1"/>
</dbReference>
<dbReference type="UniPathway" id="UPA00664"/>
<feature type="transmembrane region" description="Helical" evidence="7">
    <location>
        <begin position="241"/>
        <end position="259"/>
    </location>
</feature>
<evidence type="ECO:0000256" key="6">
    <source>
        <dbReference type="ARBA" id="ARBA00023136"/>
    </source>
</evidence>
<keyword evidence="9" id="KW-1185">Reference proteome</keyword>
<comment type="subcellular location">
    <subcellularLocation>
        <location evidence="7">Cell membrane</location>
        <topology evidence="7">Multi-pass membrane protein</topology>
    </subcellularLocation>
</comment>
<sequence length="269" mass="30223">MTPIWTHNLSPFLLSFQWNGQTVGLRWYGLAYVASFALGYWMLRRAVWRGEITHLSERALEHLVGALVLGVVVGGRLGYVMQNLDVWRADPLFPFKVWGGGMAFFGGISGVILAVIWAVRRYDLKFWQVTDALTFPAALGLGIGRVANFINGELVGSPTNGKWGVIFPKVDALPRHPSQLYEAASHFMLWAILLFLIKRRGDWARQKAGRLSLVFLSFYGFARFFTDFFRTDETYFGPFSSGQWASLAVGLIGIGFLCFRVGQTQRSVP</sequence>
<comment type="caution">
    <text evidence="8">The sequence shown here is derived from an EMBL/GenBank/DDBJ whole genome shotgun (WGS) entry which is preliminary data.</text>
</comment>
<dbReference type="RefSeq" id="WP_157947727.1">
    <property type="nucleotide sequence ID" value="NZ_NIGF01000024.1"/>
</dbReference>
<keyword evidence="6 7" id="KW-0472">Membrane</keyword>
<evidence type="ECO:0000313" key="8">
    <source>
        <dbReference type="EMBL" id="PQV62691.1"/>
    </source>
</evidence>
<organism evidence="8 9">
    <name type="scientific">Abditibacterium utsteinense</name>
    <dbReference type="NCBI Taxonomy" id="1960156"/>
    <lineage>
        <taxon>Bacteria</taxon>
        <taxon>Pseudomonadati</taxon>
        <taxon>Abditibacteriota</taxon>
        <taxon>Abditibacteriia</taxon>
        <taxon>Abditibacteriales</taxon>
        <taxon>Abditibacteriaceae</taxon>
        <taxon>Abditibacterium</taxon>
    </lineage>
</organism>
<dbReference type="InterPro" id="IPR001640">
    <property type="entry name" value="Lgt"/>
</dbReference>
<evidence type="ECO:0000313" key="9">
    <source>
        <dbReference type="Proteomes" id="UP000237684"/>
    </source>
</evidence>
<dbReference type="OrthoDB" id="871140at2"/>
<dbReference type="PANTHER" id="PTHR30589">
    <property type="entry name" value="PROLIPOPROTEIN DIACYLGLYCERYL TRANSFERASE"/>
    <property type="match status" value="1"/>
</dbReference>
<evidence type="ECO:0000256" key="1">
    <source>
        <dbReference type="ARBA" id="ARBA00007150"/>
    </source>
</evidence>
<dbReference type="GO" id="GO:0042158">
    <property type="term" value="P:lipoprotein biosynthetic process"/>
    <property type="evidence" value="ECO:0007669"/>
    <property type="project" value="UniProtKB-UniRule"/>
</dbReference>
<protein>
    <recommendedName>
        <fullName evidence="7">Phosphatidylglycerol--prolipoprotein diacylglyceryl transferase</fullName>
        <ecNumber evidence="7">2.5.1.145</ecNumber>
    </recommendedName>
</protein>
<dbReference type="PANTHER" id="PTHR30589:SF0">
    <property type="entry name" value="PHOSPHATIDYLGLYCEROL--PROLIPOPROTEIN DIACYLGLYCERYL TRANSFERASE"/>
    <property type="match status" value="1"/>
</dbReference>
<dbReference type="Proteomes" id="UP000237684">
    <property type="component" value="Unassembled WGS sequence"/>
</dbReference>
<dbReference type="EMBL" id="NIGF01000024">
    <property type="protein sequence ID" value="PQV62691.1"/>
    <property type="molecule type" value="Genomic_DNA"/>
</dbReference>
<proteinExistence type="inferred from homology"/>
<evidence type="ECO:0000256" key="7">
    <source>
        <dbReference type="HAMAP-Rule" id="MF_01147"/>
    </source>
</evidence>
<dbReference type="GO" id="GO:0008961">
    <property type="term" value="F:phosphatidylglycerol-prolipoprotein diacylglyceryl transferase activity"/>
    <property type="evidence" value="ECO:0007669"/>
    <property type="project" value="UniProtKB-UniRule"/>
</dbReference>
<evidence type="ECO:0000256" key="4">
    <source>
        <dbReference type="ARBA" id="ARBA00022692"/>
    </source>
</evidence>
<dbReference type="NCBIfam" id="TIGR00544">
    <property type="entry name" value="lgt"/>
    <property type="match status" value="1"/>
</dbReference>
<keyword evidence="4 7" id="KW-0812">Transmembrane</keyword>
<accession>A0A2S8SPH4</accession>
<comment type="pathway">
    <text evidence="7">Protein modification; lipoprotein biosynthesis (diacylglyceryl transfer).</text>
</comment>
<dbReference type="InParanoid" id="A0A2S8SPH4"/>
<keyword evidence="8" id="KW-0449">Lipoprotein</keyword>
<feature type="binding site" evidence="7">
    <location>
        <position position="145"/>
    </location>
    <ligand>
        <name>a 1,2-diacyl-sn-glycero-3-phospho-(1'-sn-glycerol)</name>
        <dbReference type="ChEBI" id="CHEBI:64716"/>
    </ligand>
</feature>
<evidence type="ECO:0000256" key="2">
    <source>
        <dbReference type="ARBA" id="ARBA00022475"/>
    </source>
</evidence>
<comment type="function">
    <text evidence="7">Catalyzes the transfer of the diacylglyceryl group from phosphatidylglycerol to the sulfhydryl group of the N-terminal cysteine of a prolipoprotein, the first step in the formation of mature lipoproteins.</text>
</comment>
<comment type="catalytic activity">
    <reaction evidence="7">
        <text>L-cysteinyl-[prolipoprotein] + a 1,2-diacyl-sn-glycero-3-phospho-(1'-sn-glycerol) = an S-1,2-diacyl-sn-glyceryl-L-cysteinyl-[prolipoprotein] + sn-glycerol 1-phosphate + H(+)</text>
        <dbReference type="Rhea" id="RHEA:56712"/>
        <dbReference type="Rhea" id="RHEA-COMP:14679"/>
        <dbReference type="Rhea" id="RHEA-COMP:14680"/>
        <dbReference type="ChEBI" id="CHEBI:15378"/>
        <dbReference type="ChEBI" id="CHEBI:29950"/>
        <dbReference type="ChEBI" id="CHEBI:57685"/>
        <dbReference type="ChEBI" id="CHEBI:64716"/>
        <dbReference type="ChEBI" id="CHEBI:140658"/>
        <dbReference type="EC" id="2.5.1.145"/>
    </reaction>
</comment>
<keyword evidence="3 7" id="KW-0808">Transferase</keyword>
<name>A0A2S8SPH4_9BACT</name>
<feature type="transmembrane region" description="Helical" evidence="7">
    <location>
        <begin position="25"/>
        <end position="43"/>
    </location>
</feature>
<keyword evidence="5 7" id="KW-1133">Transmembrane helix</keyword>
<evidence type="ECO:0000256" key="3">
    <source>
        <dbReference type="ARBA" id="ARBA00022679"/>
    </source>
</evidence>
<dbReference type="AlphaFoldDB" id="A0A2S8SPH4"/>
<feature type="transmembrane region" description="Helical" evidence="7">
    <location>
        <begin position="209"/>
        <end position="229"/>
    </location>
</feature>